<reference evidence="2 3" key="1">
    <citation type="journal article" date="2013" name="Mar. Genomics">
        <title>Expression of sulfatases in Rhodopirellula baltica and the diversity of sulfatases in the genus Rhodopirellula.</title>
        <authorList>
            <person name="Wegner C.E."/>
            <person name="Richter-Heitmann T."/>
            <person name="Klindworth A."/>
            <person name="Klockow C."/>
            <person name="Richter M."/>
            <person name="Achstetter T."/>
            <person name="Glockner F.O."/>
            <person name="Harder J."/>
        </authorList>
    </citation>
    <scope>NUCLEOTIDE SEQUENCE [LARGE SCALE GENOMIC DNA]</scope>
    <source>
        <strain evidence="2 3">SWK14</strain>
    </source>
</reference>
<dbReference type="AlphaFoldDB" id="L7CDE9"/>
<dbReference type="PATRIC" id="fig|993516.3.peg.4226"/>
<protein>
    <submittedName>
        <fullName evidence="2">Uncharacterized protein</fullName>
    </submittedName>
</protein>
<dbReference type="EMBL" id="AMWG01000111">
    <property type="protein sequence ID" value="ELP32249.1"/>
    <property type="molecule type" value="Genomic_DNA"/>
</dbReference>
<comment type="caution">
    <text evidence="2">The sequence shown here is derived from an EMBL/GenBank/DDBJ whole genome shotgun (WGS) entry which is preliminary data.</text>
</comment>
<feature type="region of interest" description="Disordered" evidence="1">
    <location>
        <begin position="1"/>
        <end position="27"/>
    </location>
</feature>
<evidence type="ECO:0000256" key="1">
    <source>
        <dbReference type="SAM" id="MobiDB-lite"/>
    </source>
</evidence>
<dbReference type="Proteomes" id="UP000010959">
    <property type="component" value="Unassembled WGS sequence"/>
</dbReference>
<sequence>MGWGDATKVKQLSPTVPPSLSPTPRLVAPIPLPTARVTLLRRHSPIKQTFGDKCSTLLSFSDHEGREKHEVVRVRILGESGYTVRL</sequence>
<evidence type="ECO:0000313" key="3">
    <source>
        <dbReference type="Proteomes" id="UP000010959"/>
    </source>
</evidence>
<evidence type="ECO:0000313" key="2">
    <source>
        <dbReference type="EMBL" id="ELP32249.1"/>
    </source>
</evidence>
<accession>L7CDE9</accession>
<proteinExistence type="predicted"/>
<name>L7CDE9_RHOBT</name>
<organism evidence="2 3">
    <name type="scientific">Rhodopirellula baltica SWK14</name>
    <dbReference type="NCBI Taxonomy" id="993516"/>
    <lineage>
        <taxon>Bacteria</taxon>
        <taxon>Pseudomonadati</taxon>
        <taxon>Planctomycetota</taxon>
        <taxon>Planctomycetia</taxon>
        <taxon>Pirellulales</taxon>
        <taxon>Pirellulaceae</taxon>
        <taxon>Rhodopirellula</taxon>
    </lineage>
</organism>
<gene>
    <name evidence="2" type="ORF">RBSWK_03948</name>
</gene>